<feature type="transmembrane region" description="Helical" evidence="7">
    <location>
        <begin position="6"/>
        <end position="27"/>
    </location>
</feature>
<keyword evidence="2 7" id="KW-0813">Transport</keyword>
<feature type="transmembrane region" description="Helical" evidence="7">
    <location>
        <begin position="103"/>
        <end position="127"/>
    </location>
</feature>
<keyword evidence="3" id="KW-1003">Cell membrane</keyword>
<dbReference type="InterPro" id="IPR000515">
    <property type="entry name" value="MetI-like"/>
</dbReference>
<evidence type="ECO:0000256" key="4">
    <source>
        <dbReference type="ARBA" id="ARBA00022692"/>
    </source>
</evidence>
<dbReference type="Pfam" id="PF00528">
    <property type="entry name" value="BPD_transp_1"/>
    <property type="match status" value="1"/>
</dbReference>
<protein>
    <submittedName>
        <fullName evidence="9">Sugar ABC transporter permease</fullName>
    </submittedName>
</protein>
<comment type="subcellular location">
    <subcellularLocation>
        <location evidence="1 7">Cell membrane</location>
        <topology evidence="1 7">Multi-pass membrane protein</topology>
    </subcellularLocation>
</comment>
<dbReference type="PROSITE" id="PS50928">
    <property type="entry name" value="ABC_TM1"/>
    <property type="match status" value="1"/>
</dbReference>
<feature type="transmembrane region" description="Helical" evidence="7">
    <location>
        <begin position="71"/>
        <end position="91"/>
    </location>
</feature>
<dbReference type="GO" id="GO:0055085">
    <property type="term" value="P:transmembrane transport"/>
    <property type="evidence" value="ECO:0007669"/>
    <property type="project" value="InterPro"/>
</dbReference>
<keyword evidence="10" id="KW-1185">Reference proteome</keyword>
<feature type="transmembrane region" description="Helical" evidence="7">
    <location>
        <begin position="264"/>
        <end position="287"/>
    </location>
</feature>
<dbReference type="AlphaFoldDB" id="A0A7G9WL42"/>
<evidence type="ECO:0000313" key="10">
    <source>
        <dbReference type="Proteomes" id="UP000516046"/>
    </source>
</evidence>
<dbReference type="GO" id="GO:0005886">
    <property type="term" value="C:plasma membrane"/>
    <property type="evidence" value="ECO:0007669"/>
    <property type="project" value="UniProtKB-SubCell"/>
</dbReference>
<keyword evidence="6 7" id="KW-0472">Membrane</keyword>
<sequence length="297" mass="33333">MTLLAAPTTIWYILFSFLPMFGVIIAFKDFRVRGSFISSVFSSPWAGGTGLKNFQAMFSFSDIWMTIRNTIGYNLVFILLNMVVPVALALMMGQLYSKRLGKVYQSAIFFPYFLSWVVVSALVMGFLSYDKGYVNSVIASMGGERVQWYMQPQYWPLFLTFMNIWKGLGYNMVIYLATITNLDSTYYEAALIDGASKWQQTRYITLPLIRTTIIIMLIMAVGRIFSTDFGLFYQVPQNSSSLYNVTTTIDVYVFTMMKKGSTGMASAAALVQSVVGCIMVLAANGVVRKIDPDSAMI</sequence>
<proteinExistence type="inferred from homology"/>
<keyword evidence="4 7" id="KW-0812">Transmembrane</keyword>
<feature type="domain" description="ABC transmembrane type-1" evidence="8">
    <location>
        <begin position="67"/>
        <end position="283"/>
    </location>
</feature>
<evidence type="ECO:0000256" key="1">
    <source>
        <dbReference type="ARBA" id="ARBA00004651"/>
    </source>
</evidence>
<evidence type="ECO:0000256" key="5">
    <source>
        <dbReference type="ARBA" id="ARBA00022989"/>
    </source>
</evidence>
<dbReference type="InterPro" id="IPR051393">
    <property type="entry name" value="ABC_transporter_permease"/>
</dbReference>
<dbReference type="PANTHER" id="PTHR30193:SF44">
    <property type="entry name" value="LACTOSE TRANSPORT SYSTEM PERMEASE PROTEIN LACF"/>
    <property type="match status" value="1"/>
</dbReference>
<dbReference type="Proteomes" id="UP000516046">
    <property type="component" value="Chromosome"/>
</dbReference>
<gene>
    <name evidence="9" type="ORF">H6X83_02565</name>
</gene>
<dbReference type="SUPFAM" id="SSF161098">
    <property type="entry name" value="MetI-like"/>
    <property type="match status" value="1"/>
</dbReference>
<organism evidence="9 10">
    <name type="scientific">Caproicibacterium amylolyticum</name>
    <dbReference type="NCBI Taxonomy" id="2766537"/>
    <lineage>
        <taxon>Bacteria</taxon>
        <taxon>Bacillati</taxon>
        <taxon>Bacillota</taxon>
        <taxon>Clostridia</taxon>
        <taxon>Eubacteriales</taxon>
        <taxon>Oscillospiraceae</taxon>
        <taxon>Caproicibacterium</taxon>
    </lineage>
</organism>
<dbReference type="Gene3D" id="1.10.3720.10">
    <property type="entry name" value="MetI-like"/>
    <property type="match status" value="1"/>
</dbReference>
<evidence type="ECO:0000313" key="9">
    <source>
        <dbReference type="EMBL" id="QNO19404.1"/>
    </source>
</evidence>
<comment type="similarity">
    <text evidence="7">Belongs to the binding-protein-dependent transport system permease family.</text>
</comment>
<dbReference type="CDD" id="cd06261">
    <property type="entry name" value="TM_PBP2"/>
    <property type="match status" value="1"/>
</dbReference>
<keyword evidence="5 7" id="KW-1133">Transmembrane helix</keyword>
<feature type="transmembrane region" description="Helical" evidence="7">
    <location>
        <begin position="203"/>
        <end position="225"/>
    </location>
</feature>
<evidence type="ECO:0000256" key="3">
    <source>
        <dbReference type="ARBA" id="ARBA00022475"/>
    </source>
</evidence>
<accession>A0A7G9WL42</accession>
<evidence type="ECO:0000259" key="8">
    <source>
        <dbReference type="PROSITE" id="PS50928"/>
    </source>
</evidence>
<dbReference type="KEGG" id="caml:H6X83_02565"/>
<reference evidence="9 10" key="1">
    <citation type="submission" date="2020-08" db="EMBL/GenBank/DDBJ databases">
        <authorList>
            <person name="Ren C."/>
            <person name="Gu Y."/>
            <person name="Xu Y."/>
        </authorList>
    </citation>
    <scope>NUCLEOTIDE SEQUENCE [LARGE SCALE GENOMIC DNA]</scope>
    <source>
        <strain evidence="9 10">LBM18003</strain>
    </source>
</reference>
<evidence type="ECO:0000256" key="6">
    <source>
        <dbReference type="ARBA" id="ARBA00023136"/>
    </source>
</evidence>
<dbReference type="EMBL" id="CP060696">
    <property type="protein sequence ID" value="QNO19404.1"/>
    <property type="molecule type" value="Genomic_DNA"/>
</dbReference>
<name>A0A7G9WL42_9FIRM</name>
<evidence type="ECO:0000256" key="2">
    <source>
        <dbReference type="ARBA" id="ARBA00022448"/>
    </source>
</evidence>
<dbReference type="PANTHER" id="PTHR30193">
    <property type="entry name" value="ABC TRANSPORTER PERMEASE PROTEIN"/>
    <property type="match status" value="1"/>
</dbReference>
<dbReference type="InterPro" id="IPR035906">
    <property type="entry name" value="MetI-like_sf"/>
</dbReference>
<evidence type="ECO:0000256" key="7">
    <source>
        <dbReference type="RuleBase" id="RU363032"/>
    </source>
</evidence>